<reference evidence="2" key="1">
    <citation type="submission" date="2014-10" db="EMBL/GenBank/DDBJ databases">
        <authorList>
            <person name="King R."/>
        </authorList>
    </citation>
    <scope>NUCLEOTIDE SEQUENCE [LARGE SCALE GENOMIC DNA]</scope>
    <source>
        <strain evidence="2">A3/5</strain>
    </source>
</reference>
<protein>
    <submittedName>
        <fullName evidence="1">Uncharacterized protein</fullName>
    </submittedName>
</protein>
<dbReference type="EMBL" id="LN649229">
    <property type="protein sequence ID" value="CEI67049.1"/>
    <property type="molecule type" value="Genomic_DNA"/>
</dbReference>
<dbReference type="Proteomes" id="UP000245910">
    <property type="component" value="Chromosome I"/>
</dbReference>
<name>A0A2L2TAX9_9HYPO</name>
<organism evidence="1 2">
    <name type="scientific">Fusarium venenatum</name>
    <dbReference type="NCBI Taxonomy" id="56646"/>
    <lineage>
        <taxon>Eukaryota</taxon>
        <taxon>Fungi</taxon>
        <taxon>Dikarya</taxon>
        <taxon>Ascomycota</taxon>
        <taxon>Pezizomycotina</taxon>
        <taxon>Sordariomycetes</taxon>
        <taxon>Hypocreomycetidae</taxon>
        <taxon>Hypocreales</taxon>
        <taxon>Nectriaceae</taxon>
        <taxon>Fusarium</taxon>
    </lineage>
</organism>
<evidence type="ECO:0000313" key="2">
    <source>
        <dbReference type="Proteomes" id="UP000245910"/>
    </source>
</evidence>
<accession>A0A2L2TAX9</accession>
<proteinExistence type="predicted"/>
<sequence length="191" mass="21715">MWIGGGPYTGRYTRPRLYSHVQPPPLTIPGKLLIPMHTEISDRKPSPKVMDTAEYNSHLQAYHPHIPLYGPSASARHKPPKLYHYPSRSSIGGIVHACYDFLAPAGCTQNGPLYCELFSTRTHMTFFMLRRFCVEMHEELPLAICLCRICGPECNHGGFHALALGRNWFWSTCPNHISHLGKIDTRQLLRH</sequence>
<dbReference type="AlphaFoldDB" id="A0A2L2TAX9"/>
<keyword evidence="2" id="KW-1185">Reference proteome</keyword>
<evidence type="ECO:0000313" key="1">
    <source>
        <dbReference type="EMBL" id="CEI67049.1"/>
    </source>
</evidence>